<accession>A0A1U7PRE6</accession>
<dbReference type="GO" id="GO:0005829">
    <property type="term" value="C:cytosol"/>
    <property type="evidence" value="ECO:0007669"/>
    <property type="project" value="TreeGrafter"/>
</dbReference>
<dbReference type="RefSeq" id="WP_076758594.1">
    <property type="nucleotide sequence ID" value="NZ_FTPL01000003.1"/>
</dbReference>
<dbReference type="SUPFAM" id="SSF52317">
    <property type="entry name" value="Class I glutamine amidotransferase-like"/>
    <property type="match status" value="1"/>
</dbReference>
<dbReference type="PANTHER" id="PTHR43418">
    <property type="entry name" value="MULTIFUNCTIONAL TRYPTOPHAN BIOSYNTHESIS PROTEIN-RELATED"/>
    <property type="match status" value="1"/>
</dbReference>
<dbReference type="AlphaFoldDB" id="A0A1U7PRE6"/>
<feature type="domain" description="Glutamine amidotransferase" evidence="2">
    <location>
        <begin position="3"/>
        <end position="188"/>
    </location>
</feature>
<dbReference type="GO" id="GO:0004049">
    <property type="term" value="F:anthranilate synthase activity"/>
    <property type="evidence" value="ECO:0007669"/>
    <property type="project" value="TreeGrafter"/>
</dbReference>
<dbReference type="GO" id="GO:0000162">
    <property type="term" value="P:L-tryptophan biosynthetic process"/>
    <property type="evidence" value="ECO:0007669"/>
    <property type="project" value="TreeGrafter"/>
</dbReference>
<evidence type="ECO:0000313" key="4">
    <source>
        <dbReference type="Proteomes" id="UP000187550"/>
    </source>
</evidence>
<evidence type="ECO:0000256" key="1">
    <source>
        <dbReference type="ARBA" id="ARBA00022962"/>
    </source>
</evidence>
<name>A0A1U7PRE6_9BACI</name>
<dbReference type="Pfam" id="PF00117">
    <property type="entry name" value="GATase"/>
    <property type="match status" value="1"/>
</dbReference>
<dbReference type="PRINTS" id="PR00096">
    <property type="entry name" value="GATASE"/>
</dbReference>
<dbReference type="PANTHER" id="PTHR43418:SF4">
    <property type="entry name" value="MULTIFUNCTIONAL TRYPTOPHAN BIOSYNTHESIS PROTEIN"/>
    <property type="match status" value="1"/>
</dbReference>
<dbReference type="InterPro" id="IPR050472">
    <property type="entry name" value="Anth_synth/Amidotransfase"/>
</dbReference>
<sequence>MILLIDHEDSFVHNLAGALAMLGEETGIMAAREVTVEAVRQFDPTAIVLSSGAGSTSDWPLSVEAVREFGADVPVLGISLGQLIIAEAYGGERGRMQSIRHGKTAAIRHDRDGLFAYIPQPFRAMCCHSEVLGRQSLPDALCADAFSMEDDAVMAVHHTDHPVYGLQFHPESVGTEGGERLLAAFLAEAGQFRKRAAAAGQSPQPTDGE</sequence>
<dbReference type="InterPro" id="IPR017926">
    <property type="entry name" value="GATASE"/>
</dbReference>
<evidence type="ECO:0000259" key="2">
    <source>
        <dbReference type="Pfam" id="PF00117"/>
    </source>
</evidence>
<dbReference type="Proteomes" id="UP000187550">
    <property type="component" value="Unassembled WGS sequence"/>
</dbReference>
<evidence type="ECO:0000313" key="3">
    <source>
        <dbReference type="EMBL" id="SIT87173.1"/>
    </source>
</evidence>
<dbReference type="EMBL" id="FTPL01000003">
    <property type="protein sequence ID" value="SIT87173.1"/>
    <property type="molecule type" value="Genomic_DNA"/>
</dbReference>
<dbReference type="InterPro" id="IPR006221">
    <property type="entry name" value="TrpG/PapA_dom"/>
</dbReference>
<dbReference type="PRINTS" id="PR00097">
    <property type="entry name" value="ANTSNTHASEII"/>
</dbReference>
<protein>
    <submittedName>
        <fullName evidence="3">Anthranilate synthase, component II</fullName>
    </submittedName>
</protein>
<keyword evidence="4" id="KW-1185">Reference proteome</keyword>
<dbReference type="PROSITE" id="PS51273">
    <property type="entry name" value="GATASE_TYPE_1"/>
    <property type="match status" value="1"/>
</dbReference>
<dbReference type="OrthoDB" id="9804328at2"/>
<dbReference type="CDD" id="cd01743">
    <property type="entry name" value="GATase1_Anthranilate_Synthase"/>
    <property type="match status" value="1"/>
</dbReference>
<proteinExistence type="predicted"/>
<dbReference type="Gene3D" id="3.40.50.880">
    <property type="match status" value="1"/>
</dbReference>
<keyword evidence="1" id="KW-0315">Glutamine amidotransferase</keyword>
<dbReference type="STRING" id="550447.SAMN05428946_1978"/>
<reference evidence="4" key="1">
    <citation type="submission" date="2017-01" db="EMBL/GenBank/DDBJ databases">
        <authorList>
            <person name="Varghese N."/>
            <person name="Submissions S."/>
        </authorList>
    </citation>
    <scope>NUCLEOTIDE SEQUENCE [LARGE SCALE GENOMIC DNA]</scope>
    <source>
        <strain evidence="4">MNA4</strain>
    </source>
</reference>
<organism evidence="3 4">
    <name type="scientific">Edaphobacillus lindanitolerans</name>
    <dbReference type="NCBI Taxonomy" id="550447"/>
    <lineage>
        <taxon>Bacteria</taxon>
        <taxon>Bacillati</taxon>
        <taxon>Bacillota</taxon>
        <taxon>Bacilli</taxon>
        <taxon>Bacillales</taxon>
        <taxon>Bacillaceae</taxon>
        <taxon>Edaphobacillus</taxon>
    </lineage>
</organism>
<dbReference type="NCBIfam" id="TIGR00566">
    <property type="entry name" value="trpG_papA"/>
    <property type="match status" value="1"/>
</dbReference>
<gene>
    <name evidence="3" type="ORF">SAMN05428946_1978</name>
</gene>
<dbReference type="InterPro" id="IPR029062">
    <property type="entry name" value="Class_I_gatase-like"/>
</dbReference>